<dbReference type="Proteomes" id="UP000069205">
    <property type="component" value="Chromosome"/>
</dbReference>
<organism evidence="3 4">
    <name type="scientific">Nitrospira moscoviensis</name>
    <dbReference type="NCBI Taxonomy" id="42253"/>
    <lineage>
        <taxon>Bacteria</taxon>
        <taxon>Pseudomonadati</taxon>
        <taxon>Nitrospirota</taxon>
        <taxon>Nitrospiria</taxon>
        <taxon>Nitrospirales</taxon>
        <taxon>Nitrospiraceae</taxon>
        <taxon>Nitrospira</taxon>
    </lineage>
</organism>
<sequence length="118" mass="13398">MDALPAGQQVPPTEHAEKDRRGRRLNLSCRLFFFGDDEFEGEGKTLDVSANGCRATSAVTVQPGMALKLSLFLPDHNWPLRVDRGIVRWVAGQEFGVEFTTIRMAQRERLRALVMKRR</sequence>
<evidence type="ECO:0000313" key="4">
    <source>
        <dbReference type="Proteomes" id="UP000069205"/>
    </source>
</evidence>
<dbReference type="Pfam" id="PF07238">
    <property type="entry name" value="PilZ"/>
    <property type="match status" value="1"/>
</dbReference>
<evidence type="ECO:0000256" key="1">
    <source>
        <dbReference type="SAM" id="MobiDB-lite"/>
    </source>
</evidence>
<dbReference type="KEGG" id="nmv:NITMOv2_4824"/>
<dbReference type="RefSeq" id="WP_053381888.1">
    <property type="nucleotide sequence ID" value="NZ_CP011801.1"/>
</dbReference>
<name>A0A0K2GKP4_NITMO</name>
<dbReference type="AlphaFoldDB" id="A0A0K2GKP4"/>
<evidence type="ECO:0000259" key="2">
    <source>
        <dbReference type="Pfam" id="PF07238"/>
    </source>
</evidence>
<dbReference type="InterPro" id="IPR009875">
    <property type="entry name" value="PilZ_domain"/>
</dbReference>
<gene>
    <name evidence="3" type="ORF">NITMOv2_4824</name>
</gene>
<dbReference type="GO" id="GO:0035438">
    <property type="term" value="F:cyclic-di-GMP binding"/>
    <property type="evidence" value="ECO:0007669"/>
    <property type="project" value="InterPro"/>
</dbReference>
<dbReference type="SUPFAM" id="SSF141371">
    <property type="entry name" value="PilZ domain-like"/>
    <property type="match status" value="1"/>
</dbReference>
<proteinExistence type="predicted"/>
<dbReference type="Gene3D" id="2.40.10.220">
    <property type="entry name" value="predicted glycosyltransferase like domains"/>
    <property type="match status" value="1"/>
</dbReference>
<accession>A0A0K2GKP4</accession>
<evidence type="ECO:0000313" key="3">
    <source>
        <dbReference type="EMBL" id="ALA61192.1"/>
    </source>
</evidence>
<dbReference type="EMBL" id="CP011801">
    <property type="protein sequence ID" value="ALA61192.1"/>
    <property type="molecule type" value="Genomic_DNA"/>
</dbReference>
<keyword evidence="4" id="KW-1185">Reference proteome</keyword>
<feature type="domain" description="PilZ" evidence="2">
    <location>
        <begin position="20"/>
        <end position="115"/>
    </location>
</feature>
<protein>
    <recommendedName>
        <fullName evidence="2">PilZ domain-containing protein</fullName>
    </recommendedName>
</protein>
<feature type="region of interest" description="Disordered" evidence="1">
    <location>
        <begin position="1"/>
        <end position="21"/>
    </location>
</feature>
<dbReference type="PATRIC" id="fig|42253.5.peg.4757"/>
<reference evidence="3 4" key="1">
    <citation type="journal article" date="2015" name="Proc. Natl. Acad. Sci. U.S.A.">
        <title>Expanded metabolic versatility of ubiquitous nitrite-oxidizing bacteria from the genus Nitrospira.</title>
        <authorList>
            <person name="Koch H."/>
            <person name="Lucker S."/>
            <person name="Albertsen M."/>
            <person name="Kitzinger K."/>
            <person name="Herbold C."/>
            <person name="Spieck E."/>
            <person name="Nielsen P.H."/>
            <person name="Wagner M."/>
            <person name="Daims H."/>
        </authorList>
    </citation>
    <scope>NUCLEOTIDE SEQUENCE [LARGE SCALE GENOMIC DNA]</scope>
    <source>
        <strain evidence="3 4">NSP M-1</strain>
    </source>
</reference>